<evidence type="ECO:0000313" key="1">
    <source>
        <dbReference type="EMBL" id="BBJ55753.1"/>
    </source>
</evidence>
<reference evidence="1" key="1">
    <citation type="submission" date="2019-04" db="EMBL/GenBank/DDBJ databases">
        <title>Draft genome sequences of Streptomyces avermitilis MC3.</title>
        <authorList>
            <person name="Komaki H."/>
            <person name="Tamura T."/>
            <person name="Hosoyama A."/>
        </authorList>
    </citation>
    <scope>NUCLEOTIDE SEQUENCE</scope>
    <source>
        <strain evidence="1">MC3</strain>
    </source>
</reference>
<dbReference type="AlphaFoldDB" id="A0A499VML8"/>
<sequence length="155" mass="16343">MQVTGVVHHEVDDHAHAALVGRVHELDEVGQVTELGQHRGVVGDVVAAVAQGGLEERRQPQAVHAQPLQIVQLGGQALQVADTVAVAVLEGADQDLVEDGAFEPLRIAVLGGRVLEGVRDGLVDDHRVGDPPICGEDGRRTVRTCAGRCPGSRRT</sequence>
<organism evidence="1">
    <name type="scientific">Streptomyces avermitilis</name>
    <dbReference type="NCBI Taxonomy" id="33903"/>
    <lineage>
        <taxon>Bacteria</taxon>
        <taxon>Bacillati</taxon>
        <taxon>Actinomycetota</taxon>
        <taxon>Actinomycetes</taxon>
        <taxon>Kitasatosporales</taxon>
        <taxon>Streptomycetaceae</taxon>
        <taxon>Streptomyces</taxon>
    </lineage>
</organism>
<proteinExistence type="predicted"/>
<protein>
    <submittedName>
        <fullName evidence="1">Uncharacterized protein</fullName>
    </submittedName>
</protein>
<gene>
    <name evidence="1" type="ORF">SAVMC3_83820</name>
</gene>
<accession>A0A499VML8</accession>
<dbReference type="EMBL" id="AP019621">
    <property type="protein sequence ID" value="BBJ55753.1"/>
    <property type="molecule type" value="Genomic_DNA"/>
</dbReference>
<name>A0A499VML8_STRAX</name>